<evidence type="ECO:0000313" key="2">
    <source>
        <dbReference type="Proteomes" id="UP000451233"/>
    </source>
</evidence>
<gene>
    <name evidence="1" type="ORF">GS398_05695</name>
</gene>
<keyword evidence="2" id="KW-1185">Reference proteome</keyword>
<protein>
    <submittedName>
        <fullName evidence="1">Uncharacterized protein</fullName>
    </submittedName>
</protein>
<dbReference type="AlphaFoldDB" id="A0A7K1XUX1"/>
<sequence>MNLLPRLIGRFFFIVLTVVLPLNVFAQDVLPDVHGQKLAGLLKAEQKAGGELFTLKTTFIPESGVAQPFVFRRKQRNLPDLLIYYFFFKRDSAIRYVLYEWDGANFGGYDAKAPAPPATVTAFLNKYNELATRITRTYGIGKTEGDLTGLSKNPAGRYQRSDEWKPNDSTRVLLSSVLSGKYEKRGNTEEIPAYRIRLYLWNESARNEETSTGPPDAEKVARLDAVFRLWLAAVKSKNFAASKAYFSPALRKLVTDVQLAKVGESIRFDEELVIFFSGVQLTLDGTAYPMIQYKYKADGSSPPLELIKVMFDHNGNIAVLQPVKRN</sequence>
<reference evidence="1 2" key="1">
    <citation type="submission" date="2019-11" db="EMBL/GenBank/DDBJ databases">
        <title>Pedobacter sp. HMF7056 Genome sequencing and assembly.</title>
        <authorList>
            <person name="Kang H."/>
            <person name="Kim H."/>
            <person name="Joh K."/>
        </authorList>
    </citation>
    <scope>NUCLEOTIDE SEQUENCE [LARGE SCALE GENOMIC DNA]</scope>
    <source>
        <strain evidence="1 2">HMF7056</strain>
    </source>
</reference>
<organism evidence="1 2">
    <name type="scientific">Hufsiella ginkgonis</name>
    <dbReference type="NCBI Taxonomy" id="2695274"/>
    <lineage>
        <taxon>Bacteria</taxon>
        <taxon>Pseudomonadati</taxon>
        <taxon>Bacteroidota</taxon>
        <taxon>Sphingobacteriia</taxon>
        <taxon>Sphingobacteriales</taxon>
        <taxon>Sphingobacteriaceae</taxon>
        <taxon>Hufsiella</taxon>
    </lineage>
</organism>
<evidence type="ECO:0000313" key="1">
    <source>
        <dbReference type="EMBL" id="MXV14782.1"/>
    </source>
</evidence>
<dbReference type="Proteomes" id="UP000451233">
    <property type="component" value="Unassembled WGS sequence"/>
</dbReference>
<name>A0A7K1XUX1_9SPHI</name>
<proteinExistence type="predicted"/>
<dbReference type="RefSeq" id="WP_160905731.1">
    <property type="nucleotide sequence ID" value="NZ_WVHS01000001.1"/>
</dbReference>
<comment type="caution">
    <text evidence="1">The sequence shown here is derived from an EMBL/GenBank/DDBJ whole genome shotgun (WGS) entry which is preliminary data.</text>
</comment>
<dbReference type="EMBL" id="WVHS01000001">
    <property type="protein sequence ID" value="MXV14782.1"/>
    <property type="molecule type" value="Genomic_DNA"/>
</dbReference>
<accession>A0A7K1XUX1</accession>